<evidence type="ECO:0000313" key="1">
    <source>
        <dbReference type="EMBL" id="PXX51139.1"/>
    </source>
</evidence>
<reference evidence="1 2" key="1">
    <citation type="submission" date="2018-05" db="EMBL/GenBank/DDBJ databases">
        <title>Genomic Encyclopedia of Type Strains, Phase IV (KMG-IV): sequencing the most valuable type-strain genomes for metagenomic binning, comparative biology and taxonomic classification.</title>
        <authorList>
            <person name="Goeker M."/>
        </authorList>
    </citation>
    <scope>NUCLEOTIDE SEQUENCE [LARGE SCALE GENOMIC DNA]</scope>
    <source>
        <strain evidence="1 2">DSM 25134</strain>
    </source>
</reference>
<accession>A0A318JPR8</accession>
<evidence type="ECO:0000313" key="2">
    <source>
        <dbReference type="Proteomes" id="UP000248395"/>
    </source>
</evidence>
<name>A0A318JPR8_9NEIS</name>
<organism evidence="1 2">
    <name type="scientific">Aquitalea magnusonii</name>
    <dbReference type="NCBI Taxonomy" id="332411"/>
    <lineage>
        <taxon>Bacteria</taxon>
        <taxon>Pseudomonadati</taxon>
        <taxon>Pseudomonadota</taxon>
        <taxon>Betaproteobacteria</taxon>
        <taxon>Neisseriales</taxon>
        <taxon>Chromobacteriaceae</taxon>
        <taxon>Aquitalea</taxon>
    </lineage>
</organism>
<dbReference type="Proteomes" id="UP000248395">
    <property type="component" value="Unassembled WGS sequence"/>
</dbReference>
<dbReference type="RefSeq" id="WP_059285742.1">
    <property type="nucleotide sequence ID" value="NZ_LNQU01000039.1"/>
</dbReference>
<protein>
    <submittedName>
        <fullName evidence="1">Uncharacterized protein</fullName>
    </submittedName>
</protein>
<gene>
    <name evidence="1" type="ORF">DFR38_101200</name>
</gene>
<dbReference type="EMBL" id="QJKC01000001">
    <property type="protein sequence ID" value="PXX51139.1"/>
    <property type="molecule type" value="Genomic_DNA"/>
</dbReference>
<comment type="caution">
    <text evidence="1">The sequence shown here is derived from an EMBL/GenBank/DDBJ whole genome shotgun (WGS) entry which is preliminary data.</text>
</comment>
<sequence length="81" mass="9273">MMLKERVVKDAIKSQQLLIIEVGNMAMTILPKKLDLNEGRATLEFVEFYEDMRIPRKIAIDSVEYLTESTPCSTAQYFDAA</sequence>
<proteinExistence type="predicted"/>
<keyword evidence="2" id="KW-1185">Reference proteome</keyword>
<dbReference type="AlphaFoldDB" id="A0A318JPR8"/>